<dbReference type="eggNOG" id="COG0058">
    <property type="taxonomic scope" value="Bacteria"/>
</dbReference>
<accession>F2LVY7</accession>
<dbReference type="HOGENOM" id="CLU_015112_1_0_7"/>
<reference evidence="3" key="2">
    <citation type="submission" date="2011-03" db="EMBL/GenBank/DDBJ databases">
        <title>The complete genome of Hippea maritima DSM 10411.</title>
        <authorList>
            <consortium name="US DOE Joint Genome Institute (JGI-PGF)"/>
            <person name="Lucas S."/>
            <person name="Copeland A."/>
            <person name="Lapidus A."/>
            <person name="Bruce D."/>
            <person name="Goodwin L."/>
            <person name="Pitluck S."/>
            <person name="Peters L."/>
            <person name="Kyrpides N."/>
            <person name="Mavromatis K."/>
            <person name="Pagani I."/>
            <person name="Ivanova N."/>
            <person name="Mikhailova N."/>
            <person name="Lu M."/>
            <person name="Detter J.C."/>
            <person name="Tapia R."/>
            <person name="Han C."/>
            <person name="Land M."/>
            <person name="Hauser L."/>
            <person name="Markowitz V."/>
            <person name="Cheng J.-F."/>
            <person name="Hugenholtz P."/>
            <person name="Woyke T."/>
            <person name="Wu D."/>
            <person name="Spring S."/>
            <person name="Schroeder M."/>
            <person name="Brambilla E."/>
            <person name="Klenk H.-P."/>
            <person name="Eisen J.A."/>
        </authorList>
    </citation>
    <scope>NUCLEOTIDE SEQUENCE [LARGE SCALE GENOMIC DNA]</scope>
    <source>
        <strain evidence="3">ATCC 700847 / DSM 10411 / MH2</strain>
    </source>
</reference>
<keyword evidence="2" id="KW-0808">Transferase</keyword>
<dbReference type="KEGG" id="hmr:Hipma_0952"/>
<dbReference type="InterPro" id="IPR052182">
    <property type="entry name" value="Glycogen/Maltodextrin_Phosph"/>
</dbReference>
<gene>
    <name evidence="2" type="ordered locus">Hipma_0952</name>
</gene>
<protein>
    <submittedName>
        <fullName evidence="2">Alpha-glucan phosphorylase</fullName>
        <ecNumber evidence="2">2.4.1.1</ecNumber>
    </submittedName>
</protein>
<dbReference type="STRING" id="760142.Hipma_0952"/>
<dbReference type="NCBIfam" id="TIGR02094">
    <property type="entry name" value="more_P_ylases"/>
    <property type="match status" value="2"/>
</dbReference>
<dbReference type="EMBL" id="CP002606">
    <property type="protein sequence ID" value="AEA33921.1"/>
    <property type="molecule type" value="Genomic_DNA"/>
</dbReference>
<keyword evidence="2" id="KW-0328">Glycosyltransferase</keyword>
<keyword evidence="3" id="KW-1185">Reference proteome</keyword>
<dbReference type="AlphaFoldDB" id="F2LVY7"/>
<dbReference type="Pfam" id="PF00343">
    <property type="entry name" value="Phosphorylase"/>
    <property type="match status" value="1"/>
</dbReference>
<dbReference type="RefSeq" id="WP_013681962.1">
    <property type="nucleotide sequence ID" value="NC_015318.1"/>
</dbReference>
<dbReference type="Proteomes" id="UP000008139">
    <property type="component" value="Chromosome"/>
</dbReference>
<dbReference type="GO" id="GO:0008184">
    <property type="term" value="F:glycogen phosphorylase activity"/>
    <property type="evidence" value="ECO:0007669"/>
    <property type="project" value="InterPro"/>
</dbReference>
<dbReference type="GO" id="GO:0030170">
    <property type="term" value="F:pyridoxal phosphate binding"/>
    <property type="evidence" value="ECO:0007669"/>
    <property type="project" value="InterPro"/>
</dbReference>
<dbReference type="PANTHER" id="PTHR42655:SF1">
    <property type="entry name" value="GLYCOGEN PHOSPHORYLASE"/>
    <property type="match status" value="1"/>
</dbReference>
<evidence type="ECO:0000313" key="3">
    <source>
        <dbReference type="Proteomes" id="UP000008139"/>
    </source>
</evidence>
<comment type="similarity">
    <text evidence="1">Belongs to the glycogen phosphorylase family.</text>
</comment>
<dbReference type="Gene3D" id="3.40.50.2000">
    <property type="entry name" value="Glycogen Phosphorylase B"/>
    <property type="match status" value="2"/>
</dbReference>
<organism evidence="2 3">
    <name type="scientific">Hippea maritima (strain ATCC 700847 / DSM 10411 / MH2)</name>
    <dbReference type="NCBI Taxonomy" id="760142"/>
    <lineage>
        <taxon>Bacteria</taxon>
        <taxon>Pseudomonadati</taxon>
        <taxon>Campylobacterota</taxon>
        <taxon>Desulfurellia</taxon>
        <taxon>Desulfurellales</taxon>
        <taxon>Hippeaceae</taxon>
        <taxon>Hippea</taxon>
    </lineage>
</organism>
<dbReference type="SUPFAM" id="SSF53756">
    <property type="entry name" value="UDP-Glycosyltransferase/glycogen phosphorylase"/>
    <property type="match status" value="1"/>
</dbReference>
<sequence length="567" mass="65708">MNNLFLYMIDEKYSTRVAYFSMEFAIDQALKTYSGGLGFLAGSHMRSANHKKQATIGVGMLWSFGYYDQTRNEDNTMKVEFRRKFYYFIEDTGTRVKVNISGKPITVKAYLLPGNIFETAPILLLTTDTLENDFLSRTISYKLYDANEQTRIAQEIILGIGGVRVLKKLGIDIDVYHLNEGHALPLAFELMKDYPDLEELKKHIVFTTHTPEKAGNEEHDINLLSDMGFFGELDAKHIQNKLNYHDKNFSLTVAALKLSKRANAVSKIHHGVSNKMWSFIKDRCEIVSITNAQNMHYWADKHLLTYLQEHEDYQLIAYKKHLKHVLFEEVADQTGKIFDPNTLTLVWARRFVEYKRPWLLIYDMERFRKLVNSKDYPIQIIWAGKPHPNDYRGISMFNEIVMMSKEFKNVAVLTGYELKLSKLLKQGADIWLNTPRWGREASGTSGMTAAANAAIHFSVDDGWHAEFQKDGINCFTIFHADPKLPIAEQDRQDYLSMMEKLENIILPMYYNDEKQWISIVKTSMTDVMAYFDSSRMVDEYYEKLYKFGLDSDTKNETLKGSKSTDMK</sequence>
<evidence type="ECO:0000313" key="2">
    <source>
        <dbReference type="EMBL" id="AEA33921.1"/>
    </source>
</evidence>
<reference evidence="2 3" key="1">
    <citation type="journal article" date="2011" name="Stand. Genomic Sci.">
        <title>Complete genome sequence of the thermophilic sulfur-reducer Hippea maritima type strain (MH(2)).</title>
        <authorList>
            <person name="Huntemann M."/>
            <person name="Lu M."/>
            <person name="Nolan M."/>
            <person name="Lapidus A."/>
            <person name="Lucas S."/>
            <person name="Hammon N."/>
            <person name="Deshpande S."/>
            <person name="Cheng J.F."/>
            <person name="Tapia R."/>
            <person name="Han C."/>
            <person name="Goodwin L."/>
            <person name="Pitluck S."/>
            <person name="Liolios K."/>
            <person name="Pagani I."/>
            <person name="Ivanova N."/>
            <person name="Ovchinikova G."/>
            <person name="Pati A."/>
            <person name="Chen A."/>
            <person name="Palaniappan K."/>
            <person name="Land M."/>
            <person name="Hauser L."/>
            <person name="Jeffries C.D."/>
            <person name="Detter J.C."/>
            <person name="Brambilla E.M."/>
            <person name="Rohde M."/>
            <person name="Spring S."/>
            <person name="Goker M."/>
            <person name="Woyke T."/>
            <person name="Bristow J."/>
            <person name="Eisen J.A."/>
            <person name="Markowitz V."/>
            <person name="Hugenholtz P."/>
            <person name="Kyrpides N.C."/>
            <person name="Klenk H.P."/>
            <person name="Mavromatis K."/>
        </authorList>
    </citation>
    <scope>NUCLEOTIDE SEQUENCE [LARGE SCALE GENOMIC DNA]</scope>
    <source>
        <strain evidence="3">ATCC 700847 / DSM 10411 / MH2</strain>
    </source>
</reference>
<dbReference type="InterPro" id="IPR000811">
    <property type="entry name" value="Glyco_trans_35"/>
</dbReference>
<evidence type="ECO:0000256" key="1">
    <source>
        <dbReference type="ARBA" id="ARBA00006047"/>
    </source>
</evidence>
<proteinExistence type="inferred from homology"/>
<dbReference type="InterPro" id="IPR011834">
    <property type="entry name" value="Agluc_phsphrylas"/>
</dbReference>
<name>F2LVY7_HIPMA</name>
<dbReference type="GO" id="GO:0005975">
    <property type="term" value="P:carbohydrate metabolic process"/>
    <property type="evidence" value="ECO:0007669"/>
    <property type="project" value="InterPro"/>
</dbReference>
<dbReference type="InParanoid" id="F2LVY7"/>
<dbReference type="OrthoDB" id="7229284at2"/>
<dbReference type="PANTHER" id="PTHR42655">
    <property type="entry name" value="GLYCOGEN PHOSPHORYLASE"/>
    <property type="match status" value="1"/>
</dbReference>
<dbReference type="EC" id="2.4.1.1" evidence="2"/>